<name>A0A8H4W713_9HELO</name>
<dbReference type="Proteomes" id="UP000566819">
    <property type="component" value="Unassembled WGS sequence"/>
</dbReference>
<dbReference type="GO" id="GO:0043137">
    <property type="term" value="P:DNA replication, removal of RNA primer"/>
    <property type="evidence" value="ECO:0007669"/>
    <property type="project" value="TreeGrafter"/>
</dbReference>
<evidence type="ECO:0000313" key="10">
    <source>
        <dbReference type="Proteomes" id="UP000566819"/>
    </source>
</evidence>
<evidence type="ECO:0000256" key="4">
    <source>
        <dbReference type="ARBA" id="ARBA00022722"/>
    </source>
</evidence>
<dbReference type="GO" id="GO:0046872">
    <property type="term" value="F:metal ion binding"/>
    <property type="evidence" value="ECO:0007669"/>
    <property type="project" value="UniProtKB-KW"/>
</dbReference>
<evidence type="ECO:0000256" key="6">
    <source>
        <dbReference type="ARBA" id="ARBA00022759"/>
    </source>
</evidence>
<comment type="similarity">
    <text evidence="2">Belongs to the RNase H family.</text>
</comment>
<evidence type="ECO:0000256" key="3">
    <source>
        <dbReference type="ARBA" id="ARBA00012180"/>
    </source>
</evidence>
<dbReference type="InterPro" id="IPR036397">
    <property type="entry name" value="RNaseH_sf"/>
</dbReference>
<evidence type="ECO:0000256" key="7">
    <source>
        <dbReference type="ARBA" id="ARBA00022801"/>
    </source>
</evidence>
<dbReference type="InterPro" id="IPR012337">
    <property type="entry name" value="RNaseH-like_sf"/>
</dbReference>
<evidence type="ECO:0000256" key="2">
    <source>
        <dbReference type="ARBA" id="ARBA00005300"/>
    </source>
</evidence>
<reference evidence="9 10" key="1">
    <citation type="submission" date="2020-03" db="EMBL/GenBank/DDBJ databases">
        <title>Draft Genome Sequence of Cudoniella acicularis.</title>
        <authorList>
            <person name="Buettner E."/>
            <person name="Kellner H."/>
        </authorList>
    </citation>
    <scope>NUCLEOTIDE SEQUENCE [LARGE SCALE GENOMIC DNA]</scope>
    <source>
        <strain evidence="9 10">DSM 108380</strain>
    </source>
</reference>
<organism evidence="9 10">
    <name type="scientific">Cudoniella acicularis</name>
    <dbReference type="NCBI Taxonomy" id="354080"/>
    <lineage>
        <taxon>Eukaryota</taxon>
        <taxon>Fungi</taxon>
        <taxon>Dikarya</taxon>
        <taxon>Ascomycota</taxon>
        <taxon>Pezizomycotina</taxon>
        <taxon>Leotiomycetes</taxon>
        <taxon>Helotiales</taxon>
        <taxon>Tricladiaceae</taxon>
        <taxon>Cudoniella</taxon>
    </lineage>
</organism>
<keyword evidence="5" id="KW-0479">Metal-binding</keyword>
<gene>
    <name evidence="9" type="ORF">G7Y89_g4098</name>
</gene>
<dbReference type="OrthoDB" id="245563at2759"/>
<dbReference type="GO" id="GO:0003676">
    <property type="term" value="F:nucleic acid binding"/>
    <property type="evidence" value="ECO:0007669"/>
    <property type="project" value="InterPro"/>
</dbReference>
<dbReference type="EC" id="3.1.26.4" evidence="3"/>
<evidence type="ECO:0000256" key="5">
    <source>
        <dbReference type="ARBA" id="ARBA00022723"/>
    </source>
</evidence>
<dbReference type="InterPro" id="IPR002156">
    <property type="entry name" value="RNaseH_domain"/>
</dbReference>
<evidence type="ECO:0000259" key="8">
    <source>
        <dbReference type="Pfam" id="PF00075"/>
    </source>
</evidence>
<accession>A0A8H4W713</accession>
<keyword evidence="7" id="KW-0378">Hydrolase</keyword>
<keyword evidence="6" id="KW-0255">Endonuclease</keyword>
<keyword evidence="10" id="KW-1185">Reference proteome</keyword>
<sequence length="155" mass="17007">MDRQYKGLDYPLPYADRIFTCQSENGLPVIPSGVVEYDSTYGISHLPSGSGGSPLVITVDGACRGNGTGSAEASYSIFYGRNSPYNTCGRLPSRIKWTSQAAELFAAKKAIKFARERRNFHSRTEIKEVIIQTDSEYVVNCLSIRHSNGTIAGFI</sequence>
<keyword evidence="4" id="KW-0540">Nuclease</keyword>
<comment type="catalytic activity">
    <reaction evidence="1">
        <text>Endonucleolytic cleavage to 5'-phosphomonoester.</text>
        <dbReference type="EC" id="3.1.26.4"/>
    </reaction>
</comment>
<evidence type="ECO:0000313" key="9">
    <source>
        <dbReference type="EMBL" id="KAF4634005.1"/>
    </source>
</evidence>
<comment type="caution">
    <text evidence="9">The sequence shown here is derived from an EMBL/GenBank/DDBJ whole genome shotgun (WGS) entry which is preliminary data.</text>
</comment>
<dbReference type="PANTHER" id="PTHR10642:SF26">
    <property type="entry name" value="RIBONUCLEASE H1"/>
    <property type="match status" value="1"/>
</dbReference>
<evidence type="ECO:0000256" key="1">
    <source>
        <dbReference type="ARBA" id="ARBA00000077"/>
    </source>
</evidence>
<dbReference type="InterPro" id="IPR050092">
    <property type="entry name" value="RNase_H"/>
</dbReference>
<protein>
    <recommendedName>
        <fullName evidence="3">ribonuclease H</fullName>
        <ecNumber evidence="3">3.1.26.4</ecNumber>
    </recommendedName>
</protein>
<dbReference type="AlphaFoldDB" id="A0A8H4W713"/>
<feature type="domain" description="RNase H type-1" evidence="8">
    <location>
        <begin position="56"/>
        <end position="143"/>
    </location>
</feature>
<dbReference type="GO" id="GO:0004523">
    <property type="term" value="F:RNA-DNA hybrid ribonuclease activity"/>
    <property type="evidence" value="ECO:0007669"/>
    <property type="project" value="UniProtKB-EC"/>
</dbReference>
<dbReference type="SUPFAM" id="SSF53098">
    <property type="entry name" value="Ribonuclease H-like"/>
    <property type="match status" value="1"/>
</dbReference>
<dbReference type="Pfam" id="PF00075">
    <property type="entry name" value="RNase_H"/>
    <property type="match status" value="1"/>
</dbReference>
<dbReference type="Gene3D" id="3.30.420.10">
    <property type="entry name" value="Ribonuclease H-like superfamily/Ribonuclease H"/>
    <property type="match status" value="1"/>
</dbReference>
<dbReference type="PANTHER" id="PTHR10642">
    <property type="entry name" value="RIBONUCLEASE H1"/>
    <property type="match status" value="1"/>
</dbReference>
<proteinExistence type="inferred from homology"/>
<dbReference type="EMBL" id="JAAMPI010000215">
    <property type="protein sequence ID" value="KAF4634005.1"/>
    <property type="molecule type" value="Genomic_DNA"/>
</dbReference>